<evidence type="ECO:0000313" key="2">
    <source>
        <dbReference type="EMBL" id="KAK4376803.1"/>
    </source>
</evidence>
<evidence type="ECO:0000313" key="3">
    <source>
        <dbReference type="Proteomes" id="UP001291623"/>
    </source>
</evidence>
<keyword evidence="3" id="KW-1185">Reference proteome</keyword>
<comment type="caution">
    <text evidence="2">The sequence shown here is derived from an EMBL/GenBank/DDBJ whole genome shotgun (WGS) entry which is preliminary data.</text>
</comment>
<protein>
    <submittedName>
        <fullName evidence="2">Uncharacterized protein</fullName>
    </submittedName>
</protein>
<name>A0AAE1SW55_9SOLA</name>
<proteinExistence type="predicted"/>
<keyword evidence="1" id="KW-0472">Membrane</keyword>
<reference evidence="2" key="1">
    <citation type="submission" date="2023-12" db="EMBL/GenBank/DDBJ databases">
        <title>Genome assembly of Anisodus tanguticus.</title>
        <authorList>
            <person name="Wang Y.-J."/>
        </authorList>
    </citation>
    <scope>NUCLEOTIDE SEQUENCE</scope>
    <source>
        <strain evidence="2">KB-2021</strain>
        <tissue evidence="2">Leaf</tissue>
    </source>
</reference>
<keyword evidence="1" id="KW-1133">Transmembrane helix</keyword>
<gene>
    <name evidence="2" type="ORF">RND71_003099</name>
</gene>
<dbReference type="EMBL" id="JAVYJV010000002">
    <property type="protein sequence ID" value="KAK4376803.1"/>
    <property type="molecule type" value="Genomic_DNA"/>
</dbReference>
<dbReference type="Proteomes" id="UP001291623">
    <property type="component" value="Unassembled WGS sequence"/>
</dbReference>
<feature type="transmembrane region" description="Helical" evidence="1">
    <location>
        <begin position="15"/>
        <end position="33"/>
    </location>
</feature>
<evidence type="ECO:0000256" key="1">
    <source>
        <dbReference type="SAM" id="Phobius"/>
    </source>
</evidence>
<sequence length="59" mass="6501">MEKDTSHNNTTPAKLFSFFLLSLGSFLLVFFGLPDIFLITGDFTDGLLDTGDIIILFIG</sequence>
<dbReference type="AlphaFoldDB" id="A0AAE1SW55"/>
<accession>A0AAE1SW55</accession>
<organism evidence="2 3">
    <name type="scientific">Anisodus tanguticus</name>
    <dbReference type="NCBI Taxonomy" id="243964"/>
    <lineage>
        <taxon>Eukaryota</taxon>
        <taxon>Viridiplantae</taxon>
        <taxon>Streptophyta</taxon>
        <taxon>Embryophyta</taxon>
        <taxon>Tracheophyta</taxon>
        <taxon>Spermatophyta</taxon>
        <taxon>Magnoliopsida</taxon>
        <taxon>eudicotyledons</taxon>
        <taxon>Gunneridae</taxon>
        <taxon>Pentapetalae</taxon>
        <taxon>asterids</taxon>
        <taxon>lamiids</taxon>
        <taxon>Solanales</taxon>
        <taxon>Solanaceae</taxon>
        <taxon>Solanoideae</taxon>
        <taxon>Hyoscyameae</taxon>
        <taxon>Anisodus</taxon>
    </lineage>
</organism>
<keyword evidence="1" id="KW-0812">Transmembrane</keyword>